<dbReference type="AlphaFoldDB" id="A0A7J7L9N9"/>
<evidence type="ECO:0000256" key="1">
    <source>
        <dbReference type="SAM" id="MobiDB-lite"/>
    </source>
</evidence>
<keyword evidence="3" id="KW-1185">Reference proteome</keyword>
<feature type="compositionally biased region" description="Polar residues" evidence="1">
    <location>
        <begin position="20"/>
        <end position="39"/>
    </location>
</feature>
<proteinExistence type="predicted"/>
<gene>
    <name evidence="2" type="ORF">GIB67_026199</name>
</gene>
<evidence type="ECO:0000313" key="2">
    <source>
        <dbReference type="EMBL" id="KAF6139357.1"/>
    </source>
</evidence>
<name>A0A7J7L9N9_9MAGN</name>
<dbReference type="InterPro" id="IPR045026">
    <property type="entry name" value="LIMYB"/>
</dbReference>
<feature type="region of interest" description="Disordered" evidence="1">
    <location>
        <begin position="1"/>
        <end position="49"/>
    </location>
</feature>
<evidence type="ECO:0000313" key="3">
    <source>
        <dbReference type="Proteomes" id="UP000541444"/>
    </source>
</evidence>
<organism evidence="2 3">
    <name type="scientific">Kingdonia uniflora</name>
    <dbReference type="NCBI Taxonomy" id="39325"/>
    <lineage>
        <taxon>Eukaryota</taxon>
        <taxon>Viridiplantae</taxon>
        <taxon>Streptophyta</taxon>
        <taxon>Embryophyta</taxon>
        <taxon>Tracheophyta</taxon>
        <taxon>Spermatophyta</taxon>
        <taxon>Magnoliopsida</taxon>
        <taxon>Ranunculales</taxon>
        <taxon>Circaeasteraceae</taxon>
        <taxon>Kingdonia</taxon>
    </lineage>
</organism>
<dbReference type="EMBL" id="JACGCM010002493">
    <property type="protein sequence ID" value="KAF6139357.1"/>
    <property type="molecule type" value="Genomic_DNA"/>
</dbReference>
<comment type="caution">
    <text evidence="2">The sequence shown here is derived from an EMBL/GenBank/DDBJ whole genome shotgun (WGS) entry which is preliminary data.</text>
</comment>
<accession>A0A7J7L9N9</accession>
<dbReference type="Proteomes" id="UP000541444">
    <property type="component" value="Unassembled WGS sequence"/>
</dbReference>
<dbReference type="OrthoDB" id="1921318at2759"/>
<dbReference type="PANTHER" id="PTHR47584">
    <property type="match status" value="1"/>
</dbReference>
<sequence>MSLNQQDDISSSSGEEEDTINVSNGRNKQQRCSATPSTSVRRKRGRKGPNDAIVDAILEIANASRMRATAMTTKADDRFSITNCINVLDMTQGVDQRVYYAALDLFENPNARETFISLKGDRRLTWLQGKCNALSGSTQ</sequence>
<dbReference type="PANTHER" id="PTHR47584:SF9">
    <property type="entry name" value="L10-INTERACTING MYB DOMAIN-CONTAINING PROTEIN-LIKE"/>
    <property type="match status" value="1"/>
</dbReference>
<protein>
    <submittedName>
        <fullName evidence="2">Uncharacterized protein</fullName>
    </submittedName>
</protein>
<reference evidence="2 3" key="1">
    <citation type="journal article" date="2020" name="IScience">
        <title>Genome Sequencing of the Endangered Kingdonia uniflora (Circaeasteraceae, Ranunculales) Reveals Potential Mechanisms of Evolutionary Specialization.</title>
        <authorList>
            <person name="Sun Y."/>
            <person name="Deng T."/>
            <person name="Zhang A."/>
            <person name="Moore M.J."/>
            <person name="Landis J.B."/>
            <person name="Lin N."/>
            <person name="Zhang H."/>
            <person name="Zhang X."/>
            <person name="Huang J."/>
            <person name="Zhang X."/>
            <person name="Sun H."/>
            <person name="Wang H."/>
        </authorList>
    </citation>
    <scope>NUCLEOTIDE SEQUENCE [LARGE SCALE GENOMIC DNA]</scope>
    <source>
        <strain evidence="2">TB1705</strain>
        <tissue evidence="2">Leaf</tissue>
    </source>
</reference>